<keyword evidence="3" id="KW-1185">Reference proteome</keyword>
<evidence type="ECO:0000313" key="3">
    <source>
        <dbReference type="Proteomes" id="UP000217199"/>
    </source>
</evidence>
<dbReference type="Proteomes" id="UP000217199">
    <property type="component" value="Unassembled WGS sequence"/>
</dbReference>
<proteinExistence type="predicted"/>
<protein>
    <recommendedName>
        <fullName evidence="4">Rho termination factor N-terminal domain-containing protein</fullName>
    </recommendedName>
</protein>
<dbReference type="AlphaFoldDB" id="A0A286UBR2"/>
<dbReference type="STRING" id="2282107.A0A286UBR2"/>
<sequence>MMSSSTTKYRKEYSELTVPQLKARCKELKLSGYSKLGKAALLEKLAKEECQNYLPLNNDTCAGQKKDTELGGNANTYLNINDAQNVEYTAAVVLDTLDVASKYDVSSLKTGNQYSQIHKPQHSKSGKDVIELRTDTFTRQKRMNSNISFVNPKKVKMNSNLNNEKNDTSLTIPISTPNSISREDNELRTSPSIISQHATKLDISCSKTTQSSGERRFRPLLPLTKCYTKQNAITNGLYTVLTSQSILSEQPTHIPPNYLDFMTNEQPLHVVNQISMPPSLSQRKNVLKWSIILSAISDKDRIQCCLVSRMFRYAIYLSAGTNIRLLCPTIYFTLDRRYRMDMMNFWPILRHIQEEASRKRSMYQRTFLAQFFKGCSPINDPIWYCPDHEKQATVAIRFLLTRLWFEVSIPYIDYSDTYSLFVEDIQPVVDKEIWSIKIKDRRKKSIQSYYILESTCEVIGSSESSLMGSSNISQTSITMRVDWSNYITQYQSTEQTHDSPSFLLNRLKTPNAEEYCGGISKVWISRVEKEGELGAYKKIVAKRYIIACVVGNSISGQWMSSAHMAQVFAGTASSDDMNVNSRRKGVQKVNLFLPEHHLVEGVYFTSGQGFALHPALASVQTPGREYFILRDNGMEVGCEEDGIWPSWMKLLSCDNRGLVL</sequence>
<name>A0A286UBR2_9AGAM</name>
<comment type="caution">
    <text evidence="2">The sequence shown here is derived from an EMBL/GenBank/DDBJ whole genome shotgun (WGS) entry which is preliminary data.</text>
</comment>
<evidence type="ECO:0000256" key="1">
    <source>
        <dbReference type="SAM" id="MobiDB-lite"/>
    </source>
</evidence>
<dbReference type="EMBL" id="NBII01000007">
    <property type="protein sequence ID" value="PAV17008.1"/>
    <property type="molecule type" value="Genomic_DNA"/>
</dbReference>
<accession>A0A286UBR2</accession>
<gene>
    <name evidence="2" type="ORF">PNOK_0707200</name>
</gene>
<evidence type="ECO:0000313" key="2">
    <source>
        <dbReference type="EMBL" id="PAV17008.1"/>
    </source>
</evidence>
<organism evidence="2 3">
    <name type="scientific">Pyrrhoderma noxium</name>
    <dbReference type="NCBI Taxonomy" id="2282107"/>
    <lineage>
        <taxon>Eukaryota</taxon>
        <taxon>Fungi</taxon>
        <taxon>Dikarya</taxon>
        <taxon>Basidiomycota</taxon>
        <taxon>Agaricomycotina</taxon>
        <taxon>Agaricomycetes</taxon>
        <taxon>Hymenochaetales</taxon>
        <taxon>Hymenochaetaceae</taxon>
        <taxon>Pyrrhoderma</taxon>
    </lineage>
</organism>
<dbReference type="InParanoid" id="A0A286UBR2"/>
<feature type="region of interest" description="Disordered" evidence="1">
    <location>
        <begin position="157"/>
        <end position="187"/>
    </location>
</feature>
<dbReference type="OrthoDB" id="2368680at2759"/>
<feature type="compositionally biased region" description="Polar residues" evidence="1">
    <location>
        <begin position="157"/>
        <end position="180"/>
    </location>
</feature>
<reference evidence="2 3" key="1">
    <citation type="journal article" date="2017" name="Mol. Ecol.">
        <title>Comparative and population genomic landscape of Phellinus noxius: A hypervariable fungus causing root rot in trees.</title>
        <authorList>
            <person name="Chung C.L."/>
            <person name="Lee T.J."/>
            <person name="Akiba M."/>
            <person name="Lee H.H."/>
            <person name="Kuo T.H."/>
            <person name="Liu D."/>
            <person name="Ke H.M."/>
            <person name="Yokoi T."/>
            <person name="Roa M.B."/>
            <person name="Lu M.J."/>
            <person name="Chang Y.Y."/>
            <person name="Ann P.J."/>
            <person name="Tsai J.N."/>
            <person name="Chen C.Y."/>
            <person name="Tzean S.S."/>
            <person name="Ota Y."/>
            <person name="Hattori T."/>
            <person name="Sahashi N."/>
            <person name="Liou R.F."/>
            <person name="Kikuchi T."/>
            <person name="Tsai I.J."/>
        </authorList>
    </citation>
    <scope>NUCLEOTIDE SEQUENCE [LARGE SCALE GENOMIC DNA]</scope>
    <source>
        <strain evidence="2 3">FFPRI411160</strain>
    </source>
</reference>
<evidence type="ECO:0008006" key="4">
    <source>
        <dbReference type="Google" id="ProtNLM"/>
    </source>
</evidence>